<keyword evidence="2" id="KW-0489">Methyltransferase</keyword>
<comment type="caution">
    <text evidence="2">The sequence shown here is derived from an EMBL/GenBank/DDBJ whole genome shotgun (WGS) entry which is preliminary data.</text>
</comment>
<feature type="transmembrane region" description="Helical" evidence="1">
    <location>
        <begin position="12"/>
        <end position="33"/>
    </location>
</feature>
<evidence type="ECO:0000313" key="2">
    <source>
        <dbReference type="EMBL" id="MDH5835436.1"/>
    </source>
</evidence>
<evidence type="ECO:0000313" key="3">
    <source>
        <dbReference type="Proteomes" id="UP001156873"/>
    </source>
</evidence>
<dbReference type="GO" id="GO:0032259">
    <property type="term" value="P:methylation"/>
    <property type="evidence" value="ECO:0007669"/>
    <property type="project" value="UniProtKB-KW"/>
</dbReference>
<gene>
    <name evidence="2" type="ORF">QFW81_16105</name>
</gene>
<keyword evidence="1" id="KW-0812">Transmembrane</keyword>
<dbReference type="Pfam" id="PF13578">
    <property type="entry name" value="Methyltransf_24"/>
    <property type="match status" value="1"/>
</dbReference>
<protein>
    <submittedName>
        <fullName evidence="2">Class I SAM-dependent methyltransferase</fullName>
        <ecNumber evidence="2">2.1.1.-</ecNumber>
    </submittedName>
</protein>
<keyword evidence="2" id="KW-0808">Transferase</keyword>
<organism evidence="2 3">
    <name type="scientific">Luteimonas kalidii</name>
    <dbReference type="NCBI Taxonomy" id="3042025"/>
    <lineage>
        <taxon>Bacteria</taxon>
        <taxon>Pseudomonadati</taxon>
        <taxon>Pseudomonadota</taxon>
        <taxon>Gammaproteobacteria</taxon>
        <taxon>Lysobacterales</taxon>
        <taxon>Lysobacteraceae</taxon>
        <taxon>Luteimonas</taxon>
    </lineage>
</organism>
<dbReference type="Gene3D" id="3.40.50.150">
    <property type="entry name" value="Vaccinia Virus protein VP39"/>
    <property type="match status" value="1"/>
</dbReference>
<feature type="transmembrane region" description="Helical" evidence="1">
    <location>
        <begin position="39"/>
        <end position="58"/>
    </location>
</feature>
<proteinExistence type="predicted"/>
<name>A0ABT6JXL5_9GAMM</name>
<sequence length="546" mass="58393">MNIGRGQVRRAFKTVVLAGLGLAGTSILAWGVLTADVRLMAIGLFAWVLAGVFVAWIVRGIGLLMLERQAGAAAESGRQHAEIRLRLRSASDARGRLKAALSSVRMELRATRDELAATRAGLSGALQALETSTATAHKDVMHLVLRTFRSLDAGLASAQQQDAAEFERIGALLDASVGVLENAARDAAAQQQDGLQLLLESLRSVDVKLDAQEAAVASQYRALSEGQNETGSALREIRSDASSLRQELVTRSERLESGFSRRFDDAGALLEPLGRLPAELQGMRKDSEKQATLVQGFVQGKNIEALVASSLKAVSASTGAMGLARRLFDHVKPDVVVDIAAMQTLRERAPAVRISPPMTRFSMEPAAILAVVEGVTARRPGLIVELGSGASTVWIAGALAALGSGRLVSIEHDPAYLRQTRGWLSDNDLLDWVDLRLAEIKPCQLSGGETANWYDLAQLEGLDDVEMLLVDGPPQSTGPMARLPAFVQLRPALRTGATIFVDDATRGDELEIIEAWRGLDEKLSKPKVCAGRMVAMRFGADDAGAS</sequence>
<dbReference type="Proteomes" id="UP001156873">
    <property type="component" value="Unassembled WGS sequence"/>
</dbReference>
<evidence type="ECO:0000256" key="1">
    <source>
        <dbReference type="SAM" id="Phobius"/>
    </source>
</evidence>
<dbReference type="EC" id="2.1.1.-" evidence="2"/>
<dbReference type="InterPro" id="IPR029063">
    <property type="entry name" value="SAM-dependent_MTases_sf"/>
</dbReference>
<dbReference type="RefSeq" id="WP_280580220.1">
    <property type="nucleotide sequence ID" value="NZ_JARXRO010000020.1"/>
</dbReference>
<dbReference type="SUPFAM" id="SSF53335">
    <property type="entry name" value="S-adenosyl-L-methionine-dependent methyltransferases"/>
    <property type="match status" value="1"/>
</dbReference>
<keyword evidence="1" id="KW-0472">Membrane</keyword>
<reference evidence="2 3" key="1">
    <citation type="submission" date="2023-04" db="EMBL/GenBank/DDBJ databases">
        <title>Luteimonas sp. M1R5S59.</title>
        <authorList>
            <person name="Sun J.-Q."/>
        </authorList>
    </citation>
    <scope>NUCLEOTIDE SEQUENCE [LARGE SCALE GENOMIC DNA]</scope>
    <source>
        <strain evidence="2 3">M1R5S59</strain>
    </source>
</reference>
<keyword evidence="1" id="KW-1133">Transmembrane helix</keyword>
<dbReference type="GO" id="GO:0008168">
    <property type="term" value="F:methyltransferase activity"/>
    <property type="evidence" value="ECO:0007669"/>
    <property type="project" value="UniProtKB-KW"/>
</dbReference>
<accession>A0ABT6JXL5</accession>
<dbReference type="EMBL" id="JARXRO010000020">
    <property type="protein sequence ID" value="MDH5835436.1"/>
    <property type="molecule type" value="Genomic_DNA"/>
</dbReference>
<keyword evidence="3" id="KW-1185">Reference proteome</keyword>